<accession>A0A5J6VJJ5</accession>
<sequence length="189" mass="21893">MEFIRGEPDIAVSQQDVQSIPAHQVPFMFLHENPNKEIFNVDNNNCNKQTLCETPLSTSYQDVMRGYDYQGDNFTAGLFFSKENLDIIQKQIILGVAKAIQVKIPPQNTQRIHTIMKDIFEKFALNTTSYVDEIRYLNKKTVEVILPNVISNIKHQMEYNKYLTERTILDTPISTRKDVTLPSTFQNLF</sequence>
<feature type="domain" description="Minor capsid protein P8 central region" evidence="1">
    <location>
        <begin position="77"/>
        <end position="183"/>
    </location>
</feature>
<evidence type="ECO:0000259" key="1">
    <source>
        <dbReference type="Pfam" id="PF19065"/>
    </source>
</evidence>
<evidence type="ECO:0000313" key="2">
    <source>
        <dbReference type="EMBL" id="QFG73601.1"/>
    </source>
</evidence>
<proteinExistence type="predicted"/>
<reference evidence="2" key="1">
    <citation type="journal article" date="2019" name="Philos. Trans. R. Soc. Lond., B, Biol. Sci.">
        <title>Targeted metagenomic recovery of four divergent viruses reveals shared and distinctive characteristics of giant viruses of marine eukaryotes.</title>
        <authorList>
            <person name="Needham D.M."/>
            <person name="Poirier C."/>
            <person name="Hehenberger E."/>
            <person name="Jimenez V."/>
            <person name="Swalwell J.E."/>
            <person name="Santoro A.E."/>
            <person name="Worden A.Z."/>
        </authorList>
    </citation>
    <scope>NUCLEOTIDE SEQUENCE</scope>
    <source>
        <strain evidence="2">OPacV-662</strain>
    </source>
</reference>
<dbReference type="EMBL" id="MN448266">
    <property type="protein sequence ID" value="QFG73601.1"/>
    <property type="molecule type" value="Genomic_DNA"/>
</dbReference>
<dbReference type="InterPro" id="IPR043916">
    <property type="entry name" value="P8_CR"/>
</dbReference>
<name>A0A5J6VJJ5_9VIRU</name>
<organism evidence="2">
    <name type="scientific">Megaviridae environmental sample</name>
    <dbReference type="NCBI Taxonomy" id="1737588"/>
    <lineage>
        <taxon>Viruses</taxon>
        <taxon>Varidnaviria</taxon>
        <taxon>Bamfordvirae</taxon>
        <taxon>Nucleocytoviricota</taxon>
        <taxon>Megaviricetes</taxon>
        <taxon>Imitervirales</taxon>
        <taxon>Mimiviridae</taxon>
        <taxon>environmental samples</taxon>
    </lineage>
</organism>
<protein>
    <recommendedName>
        <fullName evidence="1">Minor capsid protein P8 central region domain-containing protein</fullName>
    </recommendedName>
</protein>
<dbReference type="Pfam" id="PF19065">
    <property type="entry name" value="P8_CR"/>
    <property type="match status" value="1"/>
</dbReference>